<dbReference type="RefSeq" id="WP_062175273.1">
    <property type="nucleotide sequence ID" value="NZ_BBXL01000001.1"/>
</dbReference>
<dbReference type="PANTHER" id="PTHR43479:SF11">
    <property type="entry name" value="ACREF_ENVCD OPERON REPRESSOR-RELATED"/>
    <property type="match status" value="1"/>
</dbReference>
<accession>A0A1M4SWA9</accession>
<keyword evidence="1 2" id="KW-0238">DNA-binding</keyword>
<feature type="domain" description="HTH tetR-type" evidence="3">
    <location>
        <begin position="5"/>
        <end position="65"/>
    </location>
</feature>
<dbReference type="PROSITE" id="PS50977">
    <property type="entry name" value="HTH_TETR_2"/>
    <property type="match status" value="1"/>
</dbReference>
<dbReference type="EMBL" id="FQUC01000001">
    <property type="protein sequence ID" value="SHE36327.1"/>
    <property type="molecule type" value="Genomic_DNA"/>
</dbReference>
<dbReference type="STRING" id="1346286.SAMN05444362_101164"/>
<dbReference type="InterPro" id="IPR001647">
    <property type="entry name" value="HTH_TetR"/>
</dbReference>
<evidence type="ECO:0000256" key="2">
    <source>
        <dbReference type="PROSITE-ProRule" id="PRU00335"/>
    </source>
</evidence>
<dbReference type="Proteomes" id="UP000184480">
    <property type="component" value="Unassembled WGS sequence"/>
</dbReference>
<dbReference type="InterPro" id="IPR050624">
    <property type="entry name" value="HTH-type_Tx_Regulator"/>
</dbReference>
<gene>
    <name evidence="4" type="ORF">SAMN05444362_101164</name>
</gene>
<reference evidence="5" key="1">
    <citation type="submission" date="2016-11" db="EMBL/GenBank/DDBJ databases">
        <authorList>
            <person name="Varghese N."/>
            <person name="Submissions S."/>
        </authorList>
    </citation>
    <scope>NUCLEOTIDE SEQUENCE [LARGE SCALE GENOMIC DNA]</scope>
    <source>
        <strain evidence="5">DSM 27370</strain>
    </source>
</reference>
<dbReference type="InterPro" id="IPR009057">
    <property type="entry name" value="Homeodomain-like_sf"/>
</dbReference>
<dbReference type="Gene3D" id="1.10.357.10">
    <property type="entry name" value="Tetracycline Repressor, domain 2"/>
    <property type="match status" value="1"/>
</dbReference>
<sequence>MEKDITTEERIKEAARRLFQQKGYGMTKSRDIAEEAGINLALLNYYFRSKEKLFELIMGESLHNLIAFLSGIMNNEKLSLPEMIDRIVEKYIDLLIENPNLPLFVLGQIQADPGKFIEKSGFPLNIVKTSRLQRLLEKQIEDSGLKEVSPTHIIINVVSMTIFPFIGKPLLLSIFGLDEESYWQFISERRKLIPKEIKTFLKMEI</sequence>
<evidence type="ECO:0000259" key="3">
    <source>
        <dbReference type="PROSITE" id="PS50977"/>
    </source>
</evidence>
<dbReference type="AlphaFoldDB" id="A0A1M4SWA9"/>
<dbReference type="OrthoDB" id="9789566at2"/>
<dbReference type="GO" id="GO:0003677">
    <property type="term" value="F:DNA binding"/>
    <property type="evidence" value="ECO:0007669"/>
    <property type="project" value="UniProtKB-UniRule"/>
</dbReference>
<protein>
    <submittedName>
        <fullName evidence="4">Transcriptional regulator, TetR family</fullName>
    </submittedName>
</protein>
<evidence type="ECO:0000313" key="4">
    <source>
        <dbReference type="EMBL" id="SHE36327.1"/>
    </source>
</evidence>
<dbReference type="Pfam" id="PF00440">
    <property type="entry name" value="TetR_N"/>
    <property type="match status" value="1"/>
</dbReference>
<evidence type="ECO:0000313" key="5">
    <source>
        <dbReference type="Proteomes" id="UP000184480"/>
    </source>
</evidence>
<feature type="DNA-binding region" description="H-T-H motif" evidence="2">
    <location>
        <begin position="28"/>
        <end position="47"/>
    </location>
</feature>
<organism evidence="4 5">
    <name type="scientific">Dysgonomonas macrotermitis</name>
    <dbReference type="NCBI Taxonomy" id="1346286"/>
    <lineage>
        <taxon>Bacteria</taxon>
        <taxon>Pseudomonadati</taxon>
        <taxon>Bacteroidota</taxon>
        <taxon>Bacteroidia</taxon>
        <taxon>Bacteroidales</taxon>
        <taxon>Dysgonomonadaceae</taxon>
        <taxon>Dysgonomonas</taxon>
    </lineage>
</organism>
<dbReference type="PRINTS" id="PR00455">
    <property type="entry name" value="HTHTETR"/>
</dbReference>
<proteinExistence type="predicted"/>
<dbReference type="PANTHER" id="PTHR43479">
    <property type="entry name" value="ACREF/ENVCD OPERON REPRESSOR-RELATED"/>
    <property type="match status" value="1"/>
</dbReference>
<name>A0A1M4SWA9_9BACT</name>
<keyword evidence="5" id="KW-1185">Reference proteome</keyword>
<evidence type="ECO:0000256" key="1">
    <source>
        <dbReference type="ARBA" id="ARBA00023125"/>
    </source>
</evidence>
<dbReference type="SUPFAM" id="SSF46689">
    <property type="entry name" value="Homeodomain-like"/>
    <property type="match status" value="1"/>
</dbReference>